<dbReference type="OrthoDB" id="5741693at2"/>
<dbReference type="InterPro" id="IPR035924">
    <property type="entry name" value="FlaG-like_sf"/>
</dbReference>
<organism evidence="1 2">
    <name type="scientific">Vibrio albus</name>
    <dbReference type="NCBI Taxonomy" id="2200953"/>
    <lineage>
        <taxon>Bacteria</taxon>
        <taxon>Pseudomonadati</taxon>
        <taxon>Pseudomonadota</taxon>
        <taxon>Gammaproteobacteria</taxon>
        <taxon>Vibrionales</taxon>
        <taxon>Vibrionaceae</taxon>
        <taxon>Vibrio</taxon>
    </lineage>
</organism>
<dbReference type="PANTHER" id="PTHR37166:SF1">
    <property type="entry name" value="PROTEIN FLAG"/>
    <property type="match status" value="1"/>
</dbReference>
<name>A0A2U3BE93_9VIBR</name>
<dbReference type="InterPro" id="IPR005186">
    <property type="entry name" value="FlaG"/>
</dbReference>
<protein>
    <submittedName>
        <fullName evidence="1">Flagellar biosynthesis protein FlaG</fullName>
    </submittedName>
</protein>
<dbReference type="RefSeq" id="WP_109318268.1">
    <property type="nucleotide sequence ID" value="NZ_QFWT01000001.1"/>
</dbReference>
<reference evidence="1 2" key="1">
    <citation type="submission" date="2018-05" db="EMBL/GenBank/DDBJ databases">
        <title>Vibrio limimaris sp. nov., isolated from marine sediment.</title>
        <authorList>
            <person name="Li C.-M."/>
        </authorList>
    </citation>
    <scope>NUCLEOTIDE SEQUENCE [LARGE SCALE GENOMIC DNA]</scope>
    <source>
        <strain evidence="1 2">E4404</strain>
    </source>
</reference>
<evidence type="ECO:0000313" key="2">
    <source>
        <dbReference type="Proteomes" id="UP000245362"/>
    </source>
</evidence>
<dbReference type="EMBL" id="QFWT01000001">
    <property type="protein sequence ID" value="PWI35116.1"/>
    <property type="molecule type" value="Genomic_DNA"/>
</dbReference>
<dbReference type="SUPFAM" id="SSF160214">
    <property type="entry name" value="FlaG-like"/>
    <property type="match status" value="1"/>
</dbReference>
<proteinExistence type="predicted"/>
<sequence length="148" mass="16474">MEIASYTSNIQPYGYSGGTEVASDSKGAKNTVTNQTVSADAQTKVAQVQNQKETPVKIQDNPTVDEIVEKRIQINKMELEKMVEQMNEFVNSVNKGLSFRIDEELGRNVVTIYEASSGEVIRQIPDEDMLVILKRLADRSSGFVEETV</sequence>
<dbReference type="PANTHER" id="PTHR37166">
    <property type="entry name" value="PROTEIN FLAG"/>
    <property type="match status" value="1"/>
</dbReference>
<evidence type="ECO:0000313" key="1">
    <source>
        <dbReference type="EMBL" id="PWI35116.1"/>
    </source>
</evidence>
<dbReference type="Pfam" id="PF03646">
    <property type="entry name" value="FlaG"/>
    <property type="match status" value="1"/>
</dbReference>
<gene>
    <name evidence="1" type="ORF">DI392_02215</name>
</gene>
<accession>A0A2U3BE93</accession>
<keyword evidence="2" id="KW-1185">Reference proteome</keyword>
<keyword evidence="1" id="KW-0282">Flagellum</keyword>
<dbReference type="Gene3D" id="3.30.160.170">
    <property type="entry name" value="FlaG-like"/>
    <property type="match status" value="1"/>
</dbReference>
<comment type="caution">
    <text evidence="1">The sequence shown here is derived from an EMBL/GenBank/DDBJ whole genome shotgun (WGS) entry which is preliminary data.</text>
</comment>
<keyword evidence="1" id="KW-0969">Cilium</keyword>
<dbReference type="NCBIfam" id="NF006465">
    <property type="entry name" value="PRK08868.1"/>
    <property type="match status" value="1"/>
</dbReference>
<keyword evidence="1" id="KW-0966">Cell projection</keyword>
<dbReference type="Proteomes" id="UP000245362">
    <property type="component" value="Unassembled WGS sequence"/>
</dbReference>
<dbReference type="AlphaFoldDB" id="A0A2U3BE93"/>